<feature type="domain" description="Haem-binding uptake Tiki superfamily ChaN" evidence="1">
    <location>
        <begin position="25"/>
        <end position="220"/>
    </location>
</feature>
<dbReference type="EMBL" id="UIHC01000015">
    <property type="protein sequence ID" value="SUZ32116.1"/>
    <property type="molecule type" value="Genomic_DNA"/>
</dbReference>
<dbReference type="InterPro" id="IPR007314">
    <property type="entry name" value="Cofac_haem-bd_dom"/>
</dbReference>
<dbReference type="AlphaFoldDB" id="A0A3B0MWC4"/>
<dbReference type="SUPFAM" id="SSF159501">
    <property type="entry name" value="EreA/ChaN-like"/>
    <property type="match status" value="1"/>
</dbReference>
<dbReference type="Proteomes" id="UP000272908">
    <property type="component" value="Unassembled WGS sequence"/>
</dbReference>
<evidence type="ECO:0000313" key="3">
    <source>
        <dbReference type="Proteomes" id="UP000272908"/>
    </source>
</evidence>
<evidence type="ECO:0000313" key="2">
    <source>
        <dbReference type="EMBL" id="SUZ32116.1"/>
    </source>
</evidence>
<evidence type="ECO:0000259" key="1">
    <source>
        <dbReference type="Pfam" id="PF04187"/>
    </source>
</evidence>
<accession>A0A3B0MWC4</accession>
<gene>
    <name evidence="2" type="ORF">ROE7235_01869</name>
</gene>
<organism evidence="2 3">
    <name type="scientific">Roseinatronobacter ekhonensis</name>
    <dbReference type="NCBI Taxonomy" id="254356"/>
    <lineage>
        <taxon>Bacteria</taxon>
        <taxon>Pseudomonadati</taxon>
        <taxon>Pseudomonadota</taxon>
        <taxon>Alphaproteobacteria</taxon>
        <taxon>Rhodobacterales</taxon>
        <taxon>Paracoccaceae</taxon>
        <taxon>Roseinatronobacter</taxon>
    </lineage>
</organism>
<dbReference type="Pfam" id="PF04187">
    <property type="entry name" value="Cofac_haem_bdg"/>
    <property type="match status" value="1"/>
</dbReference>
<dbReference type="OrthoDB" id="9795827at2"/>
<proteinExistence type="predicted"/>
<name>A0A3B0MWC4_9RHOB</name>
<keyword evidence="3" id="KW-1185">Reference proteome</keyword>
<protein>
    <recommendedName>
        <fullName evidence="1">Haem-binding uptake Tiki superfamily ChaN domain-containing protein</fullName>
    </recommendedName>
</protein>
<dbReference type="Gene3D" id="3.40.50.11550">
    <property type="match status" value="2"/>
</dbReference>
<reference evidence="3" key="1">
    <citation type="submission" date="2018-08" db="EMBL/GenBank/DDBJ databases">
        <authorList>
            <person name="Rodrigo-Torres L."/>
            <person name="Arahal R. D."/>
            <person name="Lucena T."/>
        </authorList>
    </citation>
    <scope>NUCLEOTIDE SEQUENCE [LARGE SCALE GENOMIC DNA]</scope>
    <source>
        <strain evidence="3">CECT 7235</strain>
    </source>
</reference>
<dbReference type="CDD" id="cd14727">
    <property type="entry name" value="ChanN-like"/>
    <property type="match status" value="1"/>
</dbReference>
<dbReference type="RefSeq" id="WP_121094883.1">
    <property type="nucleotide sequence ID" value="NZ_UIHC01000015.1"/>
</dbReference>
<sequence>MKWALLSLALVVPAQAEQIAPDRLDSLPGADVVFLGEVHDHAGHHLNQARAITSMKPRALVFEMLTKAQASAAPESWTTAEELAEALNWDGSGWPEFAMYYPIFQAAPDARIYGAAVPRAQARAVFEQPLTAVFAGDAARFGLDHPLPAAEQTARETLQAEAHCNALPADLLPGMVAVQRLRDAELARVAELALRQTGGPVAVITGTGHVRRDWGAPAALARAAPEVTHLTLGQYEIAAPDPALTDFWIVTDAVDRDDPCAAFQ</sequence>